<reference evidence="8 9" key="1">
    <citation type="submission" date="2019-03" db="EMBL/GenBank/DDBJ databases">
        <title>Complete genome sequence of two outbreak-associated Acinetobacter haemolyticus strains.</title>
        <authorList>
            <person name="Bai L."/>
            <person name="Zhang S.-C."/>
            <person name="Deng Y."/>
            <person name="Song C.-C."/>
            <person name="Kang G.-B."/>
            <person name="Dong Y."/>
            <person name="Wang Y."/>
            <person name="Gao F."/>
            <person name="Huang H."/>
        </authorList>
    </citation>
    <scope>NUCLEOTIDE SEQUENCE [LARGE SCALE GENOMIC DNA]</scope>
    <source>
        <strain evidence="8 9">TJR01</strain>
    </source>
</reference>
<dbReference type="InterPro" id="IPR013686">
    <property type="entry name" value="Polypept-transport_assoc_ShlB"/>
</dbReference>
<evidence type="ECO:0000259" key="5">
    <source>
        <dbReference type="Pfam" id="PF03865"/>
    </source>
</evidence>
<dbReference type="GO" id="GO:0008320">
    <property type="term" value="F:protein transmembrane transporter activity"/>
    <property type="evidence" value="ECO:0007669"/>
    <property type="project" value="TreeGrafter"/>
</dbReference>
<protein>
    <submittedName>
        <fullName evidence="8">ShlB/FhaC/HecB family hemolysin secretion/activation protein</fullName>
    </submittedName>
</protein>
<gene>
    <name evidence="8" type="ORF">AHTJR_10940</name>
</gene>
<dbReference type="GO" id="GO:0046819">
    <property type="term" value="P:protein secretion by the type V secretion system"/>
    <property type="evidence" value="ECO:0007669"/>
    <property type="project" value="TreeGrafter"/>
</dbReference>
<feature type="domain" description="Polypeptide-transport-associated ShlB-type" evidence="6">
    <location>
        <begin position="116"/>
        <end position="164"/>
    </location>
</feature>
<feature type="signal peptide" evidence="4">
    <location>
        <begin position="1"/>
        <end position="21"/>
    </location>
</feature>
<keyword evidence="4" id="KW-0732">Signal</keyword>
<sequence length="585" mass="66203">MNKTIRFYAACVAFVPFSLIAADLKSPPNVDQVSTLEVIRQDQRLNELKQQLLDQNIQLKPKQVLNQQSLQQIVVHESPCFKIDQLHLSLLNNRDQKYSAKDFLFVIKELSDPKKGVLGQCIGTQSLQNLVRFAQNEVLKKGYLTTQVIAPEQDLTTGVLELQLELGRLHQFIQKDAEPSKLELSAALPFKENDVLNLRQFDQGLENLKRATNRRLDFQIVPTTDERHGYSDVLISAEPLQKLNFNIGLDDSGTKSTGKYIGNVGIGINSPFHLNDAFNLNFSHSLDNLHRDRNQNYFASYQLPFRNYDVSISFNQSEYEQYVAGYNAPLLYSGKNQQSNLTLSRLLSRGSHYKTSVYSKIYHKRSQNFIDDIEVGVQRRQTSGWNAGLQHRQYVGAGTVDVGLDYRHGTGAFNAKLAAEEQIRDINGEQRPAEGYSRAPLWSADLRLNYPLLILDHPAQYRLNWKGQYAPKILVPQDRFYIGGRYSVRGFDGDVMLSGDNGHYLQQEMSFGTAIPNTQFYLGIDQGWVNGRNSIAGKRHLLGSVFGLRSYSRGVYLDAFAGHGLVAPKTLAKDWVTGFSLSYSY</sequence>
<name>A0A4P7B8D5_ACIHA</name>
<evidence type="ECO:0000259" key="7">
    <source>
        <dbReference type="Pfam" id="PF17287"/>
    </source>
</evidence>
<keyword evidence="1" id="KW-1134">Transmembrane beta strand</keyword>
<organism evidence="8 9">
    <name type="scientific">Acinetobacter haemolyticus</name>
    <dbReference type="NCBI Taxonomy" id="29430"/>
    <lineage>
        <taxon>Bacteria</taxon>
        <taxon>Pseudomonadati</taxon>
        <taxon>Pseudomonadota</taxon>
        <taxon>Gammaproteobacteria</taxon>
        <taxon>Moraxellales</taxon>
        <taxon>Moraxellaceae</taxon>
        <taxon>Acinetobacter</taxon>
    </lineage>
</organism>
<dbReference type="Pfam" id="PF03865">
    <property type="entry name" value="ShlB"/>
    <property type="match status" value="1"/>
</dbReference>
<dbReference type="InterPro" id="IPR051544">
    <property type="entry name" value="TPS_OM_transporter"/>
</dbReference>
<evidence type="ECO:0000313" key="9">
    <source>
        <dbReference type="Proteomes" id="UP000294395"/>
    </source>
</evidence>
<evidence type="ECO:0000256" key="1">
    <source>
        <dbReference type="ARBA" id="ARBA00022452"/>
    </source>
</evidence>
<keyword evidence="3" id="KW-0998">Cell outer membrane</keyword>
<dbReference type="PANTHER" id="PTHR34597:SF3">
    <property type="entry name" value="OUTER MEMBRANE TRANSPORTER CDIB"/>
    <property type="match status" value="1"/>
</dbReference>
<dbReference type="AlphaFoldDB" id="A0A4P7B8D5"/>
<dbReference type="EMBL" id="CP038009">
    <property type="protein sequence ID" value="QBQ16760.1"/>
    <property type="molecule type" value="Genomic_DNA"/>
</dbReference>
<keyword evidence="2" id="KW-0812">Transmembrane</keyword>
<evidence type="ECO:0000256" key="3">
    <source>
        <dbReference type="ARBA" id="ARBA00023237"/>
    </source>
</evidence>
<accession>A0A4P7B8D5</accession>
<evidence type="ECO:0000313" key="8">
    <source>
        <dbReference type="EMBL" id="QBQ16760.1"/>
    </source>
</evidence>
<feature type="chain" id="PRO_5020553782" evidence="4">
    <location>
        <begin position="22"/>
        <end position="585"/>
    </location>
</feature>
<dbReference type="InterPro" id="IPR035251">
    <property type="entry name" value="ShlB_POTRA"/>
</dbReference>
<dbReference type="Pfam" id="PF08479">
    <property type="entry name" value="POTRA_2"/>
    <property type="match status" value="1"/>
</dbReference>
<dbReference type="Gene3D" id="3.10.20.310">
    <property type="entry name" value="membrane protein fhac"/>
    <property type="match status" value="1"/>
</dbReference>
<dbReference type="PIRSF" id="PIRSF029745">
    <property type="entry name" value="FhaC"/>
    <property type="match status" value="1"/>
</dbReference>
<dbReference type="OrthoDB" id="290122at2"/>
<evidence type="ECO:0000259" key="6">
    <source>
        <dbReference type="Pfam" id="PF08479"/>
    </source>
</evidence>
<dbReference type="Proteomes" id="UP000294395">
    <property type="component" value="Chromosome"/>
</dbReference>
<proteinExistence type="predicted"/>
<keyword evidence="1" id="KW-0472">Membrane</keyword>
<feature type="domain" description="Haemolysin activator HlyB C-terminal" evidence="5">
    <location>
        <begin position="229"/>
        <end position="549"/>
    </location>
</feature>
<dbReference type="PANTHER" id="PTHR34597">
    <property type="entry name" value="SLR1661 PROTEIN"/>
    <property type="match status" value="1"/>
</dbReference>
<dbReference type="InterPro" id="IPR005565">
    <property type="entry name" value="Hemolysn_activator_HlyB_C"/>
</dbReference>
<feature type="domain" description="ShlB POTRA" evidence="7">
    <location>
        <begin position="176"/>
        <end position="222"/>
    </location>
</feature>
<dbReference type="Pfam" id="PF17287">
    <property type="entry name" value="POTRA_3"/>
    <property type="match status" value="1"/>
</dbReference>
<dbReference type="InterPro" id="IPR027282">
    <property type="entry name" value="TPS"/>
</dbReference>
<evidence type="ECO:0000256" key="2">
    <source>
        <dbReference type="ARBA" id="ARBA00022692"/>
    </source>
</evidence>
<dbReference type="RefSeq" id="WP_081377745.1">
    <property type="nucleotide sequence ID" value="NZ_CP018871.1"/>
</dbReference>
<dbReference type="GO" id="GO:0098046">
    <property type="term" value="C:type V protein secretion system complex"/>
    <property type="evidence" value="ECO:0007669"/>
    <property type="project" value="TreeGrafter"/>
</dbReference>
<evidence type="ECO:0000256" key="4">
    <source>
        <dbReference type="SAM" id="SignalP"/>
    </source>
</evidence>
<dbReference type="Gene3D" id="2.40.160.50">
    <property type="entry name" value="membrane protein fhac: a member of the omp85/tpsb transporter family"/>
    <property type="match status" value="1"/>
</dbReference>